<feature type="chain" id="PRO_5036062354" evidence="6">
    <location>
        <begin position="18"/>
        <end position="269"/>
    </location>
</feature>
<keyword evidence="1" id="KW-0147">Chitin-binding</keyword>
<evidence type="ECO:0000256" key="2">
    <source>
        <dbReference type="ARBA" id="ARBA00022729"/>
    </source>
</evidence>
<reference evidence="8" key="1">
    <citation type="submission" date="2018-07" db="EMBL/GenBank/DDBJ databases">
        <authorList>
            <person name="Quirk P.G."/>
            <person name="Krulwich T.A."/>
        </authorList>
    </citation>
    <scope>NUCLEOTIDE SEQUENCE</scope>
</reference>
<name>A0A336ML64_CULSO</name>
<feature type="signal peptide" evidence="6">
    <location>
        <begin position="1"/>
        <end position="17"/>
    </location>
</feature>
<sequence length="269" mass="30214">MKLLFLVLFFFIGSSLGDTCPSEVTEPVFKPHPTDCHRFYVCLPGGVTVPGYCGGDLLYDEDRKSCWPKDDVDCHGREPFSFINRLSAPLPNEIVYDEVENFIDMISSGNEDEGTENSHCPANSKPGQFQLVPHETDCDKFYMCMGPKETLKTCRPGQLFNPQKHRCDKAENVDCGQVTTVLPEFEDLNENEGHCPVDADPSRLVRVAHETDCDKYYMCYNNKEKVHTCKQGKLFSDARNHCLKADKVECGDRTTAGTEATPTTTPGEY</sequence>
<dbReference type="PANTHER" id="PTHR23301:SF0">
    <property type="entry name" value="CHITIN-BINDING TYPE-2 DOMAIN-CONTAINING PROTEIN-RELATED"/>
    <property type="match status" value="1"/>
</dbReference>
<dbReference type="AlphaFoldDB" id="A0A336ML64"/>
<dbReference type="Gene3D" id="2.170.140.10">
    <property type="entry name" value="Chitin binding domain"/>
    <property type="match status" value="3"/>
</dbReference>
<dbReference type="GO" id="GO:0008061">
    <property type="term" value="F:chitin binding"/>
    <property type="evidence" value="ECO:0007669"/>
    <property type="project" value="UniProtKB-KW"/>
</dbReference>
<dbReference type="SUPFAM" id="SSF57625">
    <property type="entry name" value="Invertebrate chitin-binding proteins"/>
    <property type="match status" value="3"/>
</dbReference>
<feature type="domain" description="Chitin-binding type-2" evidence="7">
    <location>
        <begin position="192"/>
        <end position="252"/>
    </location>
</feature>
<gene>
    <name evidence="8" type="primary">CSON003390</name>
</gene>
<evidence type="ECO:0000256" key="3">
    <source>
        <dbReference type="ARBA" id="ARBA00022737"/>
    </source>
</evidence>
<proteinExistence type="predicted"/>
<keyword evidence="5" id="KW-0325">Glycoprotein</keyword>
<keyword evidence="4" id="KW-1015">Disulfide bond</keyword>
<dbReference type="VEuPathDB" id="VectorBase:CSON003390"/>
<dbReference type="InterPro" id="IPR002557">
    <property type="entry name" value="Chitin-bd_dom"/>
</dbReference>
<dbReference type="InterPro" id="IPR051940">
    <property type="entry name" value="Chitin_bind-dev_reg"/>
</dbReference>
<evidence type="ECO:0000256" key="4">
    <source>
        <dbReference type="ARBA" id="ARBA00023157"/>
    </source>
</evidence>
<dbReference type="GO" id="GO:0005576">
    <property type="term" value="C:extracellular region"/>
    <property type="evidence" value="ECO:0007669"/>
    <property type="project" value="InterPro"/>
</dbReference>
<organism evidence="8">
    <name type="scientific">Culicoides sonorensis</name>
    <name type="common">Biting midge</name>
    <dbReference type="NCBI Taxonomy" id="179676"/>
    <lineage>
        <taxon>Eukaryota</taxon>
        <taxon>Metazoa</taxon>
        <taxon>Ecdysozoa</taxon>
        <taxon>Arthropoda</taxon>
        <taxon>Hexapoda</taxon>
        <taxon>Insecta</taxon>
        <taxon>Pterygota</taxon>
        <taxon>Neoptera</taxon>
        <taxon>Endopterygota</taxon>
        <taxon>Diptera</taxon>
        <taxon>Nematocera</taxon>
        <taxon>Chironomoidea</taxon>
        <taxon>Ceratopogonidae</taxon>
        <taxon>Ceratopogoninae</taxon>
        <taxon>Culicoides</taxon>
        <taxon>Monoculicoides</taxon>
    </lineage>
</organism>
<dbReference type="Pfam" id="PF01607">
    <property type="entry name" value="CBM_14"/>
    <property type="match status" value="3"/>
</dbReference>
<dbReference type="PANTHER" id="PTHR23301">
    <property type="entry name" value="CHITIN BINDING PERITROPHIN-A"/>
    <property type="match status" value="1"/>
</dbReference>
<dbReference type="InterPro" id="IPR036508">
    <property type="entry name" value="Chitin-bd_dom_sf"/>
</dbReference>
<dbReference type="EMBL" id="UFQT01001614">
    <property type="protein sequence ID" value="SSX31165.1"/>
    <property type="molecule type" value="Genomic_DNA"/>
</dbReference>
<dbReference type="PROSITE" id="PS50940">
    <property type="entry name" value="CHIT_BIND_II"/>
    <property type="match status" value="3"/>
</dbReference>
<evidence type="ECO:0000256" key="6">
    <source>
        <dbReference type="SAM" id="SignalP"/>
    </source>
</evidence>
<feature type="domain" description="Chitin-binding type-2" evidence="7">
    <location>
        <begin position="17"/>
        <end position="76"/>
    </location>
</feature>
<protein>
    <submittedName>
        <fullName evidence="8">CSON003390 protein</fullName>
    </submittedName>
</protein>
<keyword evidence="3" id="KW-0677">Repeat</keyword>
<dbReference type="EMBL" id="UFQT01001614">
    <property type="protein sequence ID" value="SSX31164.1"/>
    <property type="molecule type" value="Genomic_DNA"/>
</dbReference>
<evidence type="ECO:0000313" key="8">
    <source>
        <dbReference type="EMBL" id="SSX31164.1"/>
    </source>
</evidence>
<feature type="domain" description="Chitin-binding type-2" evidence="7">
    <location>
        <begin position="117"/>
        <end position="177"/>
    </location>
</feature>
<evidence type="ECO:0000256" key="1">
    <source>
        <dbReference type="ARBA" id="ARBA00022669"/>
    </source>
</evidence>
<accession>A0A336ML64</accession>
<dbReference type="SMART" id="SM00494">
    <property type="entry name" value="ChtBD2"/>
    <property type="match status" value="3"/>
</dbReference>
<evidence type="ECO:0000259" key="7">
    <source>
        <dbReference type="PROSITE" id="PS50940"/>
    </source>
</evidence>
<keyword evidence="2 6" id="KW-0732">Signal</keyword>
<dbReference type="OMA" id="VAHEHCT"/>
<evidence type="ECO:0000256" key="5">
    <source>
        <dbReference type="ARBA" id="ARBA00023180"/>
    </source>
</evidence>